<comment type="caution">
    <text evidence="1">The sequence shown here is derived from an EMBL/GenBank/DDBJ whole genome shotgun (WGS) entry which is preliminary data.</text>
</comment>
<name>A0A841JW61_9BACT</name>
<dbReference type="EMBL" id="JACHEK010000001">
    <property type="protein sequence ID" value="MBB6142224.1"/>
    <property type="molecule type" value="Genomic_DNA"/>
</dbReference>
<reference evidence="1 2" key="1">
    <citation type="submission" date="2020-08" db="EMBL/GenBank/DDBJ databases">
        <title>Genomic Encyclopedia of Type Strains, Phase IV (KMG-IV): sequencing the most valuable type-strain genomes for metagenomic binning, comparative biology and taxonomic classification.</title>
        <authorList>
            <person name="Goeker M."/>
        </authorList>
    </citation>
    <scope>NUCLEOTIDE SEQUENCE [LARGE SCALE GENOMIC DNA]</scope>
    <source>
        <strain evidence="1 2">DSM 103733</strain>
    </source>
</reference>
<protein>
    <submittedName>
        <fullName evidence="1">Uncharacterized protein</fullName>
    </submittedName>
</protein>
<proteinExistence type="predicted"/>
<evidence type="ECO:0000313" key="2">
    <source>
        <dbReference type="Proteomes" id="UP000538666"/>
    </source>
</evidence>
<organism evidence="1 2">
    <name type="scientific">Silvibacterium bohemicum</name>
    <dbReference type="NCBI Taxonomy" id="1577686"/>
    <lineage>
        <taxon>Bacteria</taxon>
        <taxon>Pseudomonadati</taxon>
        <taxon>Acidobacteriota</taxon>
        <taxon>Terriglobia</taxon>
        <taxon>Terriglobales</taxon>
        <taxon>Acidobacteriaceae</taxon>
        <taxon>Silvibacterium</taxon>
    </lineage>
</organism>
<dbReference type="AlphaFoldDB" id="A0A841JW61"/>
<sequence length="59" mass="6655">MRLFKQRSHFFATLRIANLEIAEDGVGVENVFLDRCGYCSNNALAATYLSSRKRAVSRS</sequence>
<keyword evidence="2" id="KW-1185">Reference proteome</keyword>
<dbReference type="Proteomes" id="UP000538666">
    <property type="component" value="Unassembled WGS sequence"/>
</dbReference>
<evidence type="ECO:0000313" key="1">
    <source>
        <dbReference type="EMBL" id="MBB6142224.1"/>
    </source>
</evidence>
<accession>A0A841JW61</accession>
<gene>
    <name evidence="1" type="ORF">HNQ77_000162</name>
</gene>